<dbReference type="EC" id="2.1.1.297" evidence="5"/>
<comment type="catalytic activity">
    <reaction evidence="4 5">
        <text>L-glutaminyl-[peptide chain release factor] + S-adenosyl-L-methionine = N(5)-methyl-L-glutaminyl-[peptide chain release factor] + S-adenosyl-L-homocysteine + H(+)</text>
        <dbReference type="Rhea" id="RHEA:42896"/>
        <dbReference type="Rhea" id="RHEA-COMP:10271"/>
        <dbReference type="Rhea" id="RHEA-COMP:10272"/>
        <dbReference type="ChEBI" id="CHEBI:15378"/>
        <dbReference type="ChEBI" id="CHEBI:30011"/>
        <dbReference type="ChEBI" id="CHEBI:57856"/>
        <dbReference type="ChEBI" id="CHEBI:59789"/>
        <dbReference type="ChEBI" id="CHEBI:61891"/>
        <dbReference type="EC" id="2.1.1.297"/>
    </reaction>
</comment>
<dbReference type="PANTHER" id="PTHR18895">
    <property type="entry name" value="HEMK METHYLTRANSFERASE"/>
    <property type="match status" value="1"/>
</dbReference>
<comment type="function">
    <text evidence="5">Methylates the class 1 translation termination release factors RF1/PrfA and RF2/PrfB on the glutamine residue of the universally conserved GGQ motif.</text>
</comment>
<organism evidence="8 9">
    <name type="scientific">Candidatus Eisenbergiella merdigallinarum</name>
    <dbReference type="NCBI Taxonomy" id="2838552"/>
    <lineage>
        <taxon>Bacteria</taxon>
        <taxon>Bacillati</taxon>
        <taxon>Bacillota</taxon>
        <taxon>Clostridia</taxon>
        <taxon>Lachnospirales</taxon>
        <taxon>Lachnospiraceae</taxon>
        <taxon>Eisenbergiella</taxon>
    </lineage>
</organism>
<evidence type="ECO:0000256" key="4">
    <source>
        <dbReference type="ARBA" id="ARBA00048391"/>
    </source>
</evidence>
<dbReference type="Gene3D" id="3.40.50.150">
    <property type="entry name" value="Vaccinia Virus protein VP39"/>
    <property type="match status" value="1"/>
</dbReference>
<comment type="caution">
    <text evidence="5">Lacks conserved residue(s) required for the propagation of feature annotation.</text>
</comment>
<dbReference type="Proteomes" id="UP000886883">
    <property type="component" value="Unassembled WGS sequence"/>
</dbReference>
<proteinExistence type="inferred from homology"/>
<dbReference type="InterPro" id="IPR019874">
    <property type="entry name" value="RF_methyltr_PrmC"/>
</dbReference>
<reference evidence="8" key="2">
    <citation type="submission" date="2021-04" db="EMBL/GenBank/DDBJ databases">
        <authorList>
            <person name="Gilroy R."/>
        </authorList>
    </citation>
    <scope>NUCLEOTIDE SEQUENCE</scope>
    <source>
        <strain evidence="8">USAMLcec3-2134</strain>
    </source>
</reference>
<dbReference type="PANTHER" id="PTHR18895:SF74">
    <property type="entry name" value="MTRF1L RELEASE FACTOR GLUTAMINE METHYLTRANSFERASE"/>
    <property type="match status" value="1"/>
</dbReference>
<evidence type="ECO:0000256" key="3">
    <source>
        <dbReference type="ARBA" id="ARBA00022691"/>
    </source>
</evidence>
<dbReference type="InterPro" id="IPR029063">
    <property type="entry name" value="SAM-dependent_MTases_sf"/>
</dbReference>
<keyword evidence="3 5" id="KW-0949">S-adenosyl-L-methionine</keyword>
<evidence type="ECO:0000256" key="1">
    <source>
        <dbReference type="ARBA" id="ARBA00022603"/>
    </source>
</evidence>
<feature type="binding site" evidence="5">
    <location>
        <begin position="183"/>
        <end position="186"/>
    </location>
    <ligand>
        <name>substrate</name>
    </ligand>
</feature>
<feature type="domain" description="Release factor glutamine methyltransferase N-terminal" evidence="7">
    <location>
        <begin position="9"/>
        <end position="75"/>
    </location>
</feature>
<sequence length="285" mass="32166">MTYARIYEAGKKELEEAGVREAALDARLLLEFVCGTKRHDLLAHGDRPVEREKEERYRELLARRAKRIPLQHLTGVQEFMGLEFQVGPEALIPRQDTEILVEEVMRELHDGFRILDLCTGSGCILLSLLHYSNGCEGVGTDLSPRALELARANARALGEEAAVFVESDLFGKVEGKYEIIVSNPPYIRTEVIASLEEEVRLHEPMMALDGREDGLFFYREIVRRSPDYLCGGGRLYLEIGYDQKEEVTALMREAGFEEVTAVKDYAGKDRVVYGILPSLRNGDSL</sequence>
<dbReference type="NCBIfam" id="TIGR03534">
    <property type="entry name" value="RF_mod_PrmC"/>
    <property type="match status" value="1"/>
</dbReference>
<dbReference type="SUPFAM" id="SSF53335">
    <property type="entry name" value="S-adenosyl-L-methionine-dependent methyltransferases"/>
    <property type="match status" value="1"/>
</dbReference>
<dbReference type="Gene3D" id="1.10.8.10">
    <property type="entry name" value="DNA helicase RuvA subunit, C-terminal domain"/>
    <property type="match status" value="1"/>
</dbReference>
<protein>
    <recommendedName>
        <fullName evidence="5">Release factor glutamine methyltransferase</fullName>
        <shortName evidence="5">RF MTase</shortName>
        <ecNumber evidence="5">2.1.1.297</ecNumber>
    </recommendedName>
    <alternativeName>
        <fullName evidence="5">N5-glutamine methyltransferase PrmC</fullName>
    </alternativeName>
    <alternativeName>
        <fullName evidence="5">Protein-(glutamine-N5) MTase PrmC</fullName>
    </alternativeName>
    <alternativeName>
        <fullName evidence="5">Protein-glutamine N-methyltransferase PrmC</fullName>
    </alternativeName>
</protein>
<comment type="similarity">
    <text evidence="5">Belongs to the protein N5-glutamine methyltransferase family. PrmC subfamily.</text>
</comment>
<evidence type="ECO:0000313" key="9">
    <source>
        <dbReference type="Proteomes" id="UP000886883"/>
    </source>
</evidence>
<dbReference type="EMBL" id="DWXE01000023">
    <property type="protein sequence ID" value="HJB91154.1"/>
    <property type="molecule type" value="Genomic_DNA"/>
</dbReference>
<dbReference type="GO" id="GO:0032259">
    <property type="term" value="P:methylation"/>
    <property type="evidence" value="ECO:0007669"/>
    <property type="project" value="UniProtKB-KW"/>
</dbReference>
<dbReference type="CDD" id="cd02440">
    <property type="entry name" value="AdoMet_MTases"/>
    <property type="match status" value="1"/>
</dbReference>
<keyword evidence="1 5" id="KW-0489">Methyltransferase</keyword>
<dbReference type="Pfam" id="PF17827">
    <property type="entry name" value="PrmC_N"/>
    <property type="match status" value="1"/>
</dbReference>
<feature type="domain" description="Methyltransferase small" evidence="6">
    <location>
        <begin position="97"/>
        <end position="188"/>
    </location>
</feature>
<dbReference type="GO" id="GO:0003676">
    <property type="term" value="F:nucleic acid binding"/>
    <property type="evidence" value="ECO:0007669"/>
    <property type="project" value="InterPro"/>
</dbReference>
<evidence type="ECO:0000259" key="6">
    <source>
        <dbReference type="Pfam" id="PF05175"/>
    </source>
</evidence>
<dbReference type="AlphaFoldDB" id="A0A9D2MRC3"/>
<evidence type="ECO:0000256" key="2">
    <source>
        <dbReference type="ARBA" id="ARBA00022679"/>
    </source>
</evidence>
<evidence type="ECO:0000313" key="8">
    <source>
        <dbReference type="EMBL" id="HJB91154.1"/>
    </source>
</evidence>
<name>A0A9D2MRC3_9FIRM</name>
<keyword evidence="2 5" id="KW-0808">Transferase</keyword>
<dbReference type="InterPro" id="IPR002052">
    <property type="entry name" value="DNA_methylase_N6_adenine_CS"/>
</dbReference>
<dbReference type="NCBIfam" id="TIGR00536">
    <property type="entry name" value="hemK_fam"/>
    <property type="match status" value="1"/>
</dbReference>
<feature type="binding site" evidence="5">
    <location>
        <position position="183"/>
    </location>
    <ligand>
        <name>S-adenosyl-L-methionine</name>
        <dbReference type="ChEBI" id="CHEBI:59789"/>
    </ligand>
</feature>
<dbReference type="Pfam" id="PF05175">
    <property type="entry name" value="MTS"/>
    <property type="match status" value="1"/>
</dbReference>
<dbReference type="InterPro" id="IPR007848">
    <property type="entry name" value="Small_mtfrase_dom"/>
</dbReference>
<reference evidence="8" key="1">
    <citation type="journal article" date="2021" name="PeerJ">
        <title>Extensive microbial diversity within the chicken gut microbiome revealed by metagenomics and culture.</title>
        <authorList>
            <person name="Gilroy R."/>
            <person name="Ravi A."/>
            <person name="Getino M."/>
            <person name="Pursley I."/>
            <person name="Horton D.L."/>
            <person name="Alikhan N.F."/>
            <person name="Baker D."/>
            <person name="Gharbi K."/>
            <person name="Hall N."/>
            <person name="Watson M."/>
            <person name="Adriaenssens E.M."/>
            <person name="Foster-Nyarko E."/>
            <person name="Jarju S."/>
            <person name="Secka A."/>
            <person name="Antonio M."/>
            <person name="Oren A."/>
            <person name="Chaudhuri R.R."/>
            <person name="La Ragione R."/>
            <person name="Hildebrand F."/>
            <person name="Pallen M.J."/>
        </authorList>
    </citation>
    <scope>NUCLEOTIDE SEQUENCE</scope>
    <source>
        <strain evidence="8">USAMLcec3-2134</strain>
    </source>
</reference>
<dbReference type="InterPro" id="IPR040758">
    <property type="entry name" value="PrmC_N"/>
</dbReference>
<dbReference type="GO" id="GO:0102559">
    <property type="term" value="F:peptide chain release factor N(5)-glutamine methyltransferase activity"/>
    <property type="evidence" value="ECO:0007669"/>
    <property type="project" value="UniProtKB-EC"/>
</dbReference>
<evidence type="ECO:0000259" key="7">
    <source>
        <dbReference type="Pfam" id="PF17827"/>
    </source>
</evidence>
<gene>
    <name evidence="5 8" type="primary">prmC</name>
    <name evidence="8" type="ORF">H9763_06750</name>
</gene>
<feature type="binding site" evidence="5">
    <location>
        <position position="141"/>
    </location>
    <ligand>
        <name>S-adenosyl-L-methionine</name>
        <dbReference type="ChEBI" id="CHEBI:59789"/>
    </ligand>
</feature>
<dbReference type="InterPro" id="IPR004556">
    <property type="entry name" value="HemK-like"/>
</dbReference>
<evidence type="ECO:0000256" key="5">
    <source>
        <dbReference type="HAMAP-Rule" id="MF_02126"/>
    </source>
</evidence>
<accession>A0A9D2MRC3</accession>
<dbReference type="HAMAP" id="MF_02126">
    <property type="entry name" value="RF_methyltr_PrmC"/>
    <property type="match status" value="1"/>
</dbReference>
<dbReference type="InterPro" id="IPR050320">
    <property type="entry name" value="N5-glutamine_MTase"/>
</dbReference>
<dbReference type="PROSITE" id="PS00092">
    <property type="entry name" value="N6_MTASE"/>
    <property type="match status" value="1"/>
</dbReference>
<comment type="caution">
    <text evidence="8">The sequence shown here is derived from an EMBL/GenBank/DDBJ whole genome shotgun (WGS) entry which is preliminary data.</text>
</comment>